<dbReference type="PANTHER" id="PTHR36306">
    <property type="entry name" value="ALPHA-AMYLASE-RELATED-RELATED"/>
    <property type="match status" value="1"/>
</dbReference>
<feature type="domain" description="Glycoside hydrolase family 57 N-terminal" evidence="4">
    <location>
        <begin position="7"/>
        <end position="420"/>
    </location>
</feature>
<evidence type="ECO:0000256" key="3">
    <source>
        <dbReference type="RuleBase" id="RU361196"/>
    </source>
</evidence>
<dbReference type="InterPro" id="IPR027291">
    <property type="entry name" value="Glyco_hydro_38_N_sf"/>
</dbReference>
<reference evidence="5" key="1">
    <citation type="journal article" date="2020" name="mSystems">
        <title>Genome- and Community-Level Interaction Insights into Carbon Utilization and Element Cycling Functions of Hydrothermarchaeota in Hydrothermal Sediment.</title>
        <authorList>
            <person name="Zhou Z."/>
            <person name="Liu Y."/>
            <person name="Xu W."/>
            <person name="Pan J."/>
            <person name="Luo Z.H."/>
            <person name="Li M."/>
        </authorList>
    </citation>
    <scope>NUCLEOTIDE SEQUENCE [LARGE SCALE GENOMIC DNA]</scope>
    <source>
        <strain evidence="5">SpSt-774</strain>
    </source>
</reference>
<organism evidence="5">
    <name type="scientific">candidate division WOR-3 bacterium</name>
    <dbReference type="NCBI Taxonomy" id="2052148"/>
    <lineage>
        <taxon>Bacteria</taxon>
        <taxon>Bacteria division WOR-3</taxon>
    </lineage>
</organism>
<dbReference type="CDD" id="cd10796">
    <property type="entry name" value="GH57N_APU"/>
    <property type="match status" value="1"/>
</dbReference>
<dbReference type="GO" id="GO:0003824">
    <property type="term" value="F:catalytic activity"/>
    <property type="evidence" value="ECO:0007669"/>
    <property type="project" value="InterPro"/>
</dbReference>
<gene>
    <name evidence="5" type="ORF">ENV60_01820</name>
</gene>
<dbReference type="GO" id="GO:0005975">
    <property type="term" value="P:carbohydrate metabolic process"/>
    <property type="evidence" value="ECO:0007669"/>
    <property type="project" value="InterPro"/>
</dbReference>
<protein>
    <recommendedName>
        <fullName evidence="4">Glycoside hydrolase family 57 N-terminal domain-containing protein</fullName>
    </recommendedName>
</protein>
<dbReference type="SUPFAM" id="SSF88713">
    <property type="entry name" value="Glycoside hydrolase/deacetylase"/>
    <property type="match status" value="1"/>
</dbReference>
<comment type="similarity">
    <text evidence="1 3">Belongs to the glycosyl hydrolase 57 family.</text>
</comment>
<dbReference type="AlphaFoldDB" id="A0A7C4XJF4"/>
<keyword evidence="2 3" id="KW-0119">Carbohydrate metabolism</keyword>
<dbReference type="InterPro" id="IPR004300">
    <property type="entry name" value="Glyco_hydro_57_N"/>
</dbReference>
<dbReference type="EMBL" id="DTGZ01000032">
    <property type="protein sequence ID" value="HGV97016.1"/>
    <property type="molecule type" value="Genomic_DNA"/>
</dbReference>
<evidence type="ECO:0000259" key="4">
    <source>
        <dbReference type="Pfam" id="PF03065"/>
    </source>
</evidence>
<dbReference type="Gene3D" id="3.20.110.10">
    <property type="entry name" value="Glycoside hydrolase 38, N terminal domain"/>
    <property type="match status" value="2"/>
</dbReference>
<dbReference type="InterPro" id="IPR052046">
    <property type="entry name" value="GH57_Enzymes"/>
</dbReference>
<accession>A0A7C4XJF4</accession>
<dbReference type="PANTHER" id="PTHR36306:SF1">
    <property type="entry name" value="ALPHA-AMYLASE-RELATED"/>
    <property type="match status" value="1"/>
</dbReference>
<sequence>MNNISLAILWHFHQPVYSRPGDKILPLPWVRFHSIKDYLDMLLHLKKYPDIQVTFNFTPSLLLQIDDYRNNRCQDRQFVLFRKRADELTLEEKVEILKDFFLANWEKMVEPYPRYFSLLLKRGKKLVIDELPAVAQSFTTEEFRDLQVWSNLVWIDPIFRNEIKELYQRGKNFKEQDKDLIIKLQNKIINRIIDEYKKTKEDGQIELTTSPFAHPILPLLINSNVAKISNPNLNLPFEFQHPEDARQQVLKGIEIFEKYFGFKPSGFWPSEGGVSAELLPILVDAGIEWIATDEEILARSINLSFKRDENGVPNHANLLYKPWQMENIKIFFRDHLLSDQIAFVYNRCKTKDAIKDFMERIRQIGRSLSPYEKFIIPVILDGENAWEYFHNDGTEFIEGFYNALSTERIITTTFHGFLQNYNVENTLSNLFPGSWIGANFNIWIGQNEDQKAWQIVKNLRDKLVEKNITDEKIWERFYLLQGSDWFWWFGDEFFSVTTEVFDELFRQNALWIYKMIGEEPPHELFIPICPRAEVLATQPLDRISPKIDGKLTFYYEWYNAGYFDMKRMGGTMQRFAGLFSGVYYGFDEKNLYIRFDVSNQDPGQYEFEIEFHFPQKMKIELKEGFDIIYKIDEIGEVAIPLSILNIGSEDGVEFVIKARLKGIEVDRTPLLKLTLAQKEIILRNWTV</sequence>
<dbReference type="Pfam" id="PF03065">
    <property type="entry name" value="Glyco_hydro_57"/>
    <property type="match status" value="1"/>
</dbReference>
<evidence type="ECO:0000313" key="5">
    <source>
        <dbReference type="EMBL" id="HGV97016.1"/>
    </source>
</evidence>
<proteinExistence type="inferred from homology"/>
<evidence type="ECO:0000256" key="2">
    <source>
        <dbReference type="ARBA" id="ARBA00023277"/>
    </source>
</evidence>
<evidence type="ECO:0000256" key="1">
    <source>
        <dbReference type="ARBA" id="ARBA00006821"/>
    </source>
</evidence>
<name>A0A7C4XJF4_UNCW3</name>
<dbReference type="InterPro" id="IPR011330">
    <property type="entry name" value="Glyco_hydro/deAcase_b/a-brl"/>
</dbReference>
<comment type="caution">
    <text evidence="5">The sequence shown here is derived from an EMBL/GenBank/DDBJ whole genome shotgun (WGS) entry which is preliminary data.</text>
</comment>